<accession>A0A6G1PP23</accession>
<dbReference type="AlphaFoldDB" id="A0A6G1PP23"/>
<reference evidence="2" key="2">
    <citation type="submission" date="2019-02" db="EMBL/GenBank/DDBJ databases">
        <title>Opniocepnalus argus Var Kimnra genome.</title>
        <authorList>
            <person name="Zhou C."/>
            <person name="Xiao S."/>
        </authorList>
    </citation>
    <scope>NUCLEOTIDE SEQUENCE [LARGE SCALE GENOMIC DNA]</scope>
</reference>
<name>A0A6G1PP23_CHAAH</name>
<sequence length="87" mass="9881">MDPAAIVLLSLTRLSGPGDTLLTFTKIPLPCHPIPPLPSSFFSFFYFSLSYASIKSLTLFLSLHLSIWQNVKGWMEVWMCVCERELE</sequence>
<protein>
    <submittedName>
        <fullName evidence="1">Uncharacterized protein</fullName>
    </submittedName>
</protein>
<proteinExistence type="predicted"/>
<reference evidence="1 2" key="1">
    <citation type="submission" date="2019-02" db="EMBL/GenBank/DDBJ databases">
        <title>Opniocepnalus argus genome.</title>
        <authorList>
            <person name="Zhou C."/>
            <person name="Xiao S."/>
        </authorList>
    </citation>
    <scope>NUCLEOTIDE SEQUENCE [LARGE SCALE GENOMIC DNA]</scope>
    <source>
        <strain evidence="1">OARG1902GOOAL</strain>
        <tissue evidence="1">Muscle</tissue>
    </source>
</reference>
<organism evidence="1 2">
    <name type="scientific">Channa argus</name>
    <name type="common">Northern snakehead</name>
    <name type="synonym">Ophicephalus argus</name>
    <dbReference type="NCBI Taxonomy" id="215402"/>
    <lineage>
        <taxon>Eukaryota</taxon>
        <taxon>Metazoa</taxon>
        <taxon>Chordata</taxon>
        <taxon>Craniata</taxon>
        <taxon>Vertebrata</taxon>
        <taxon>Euteleostomi</taxon>
        <taxon>Actinopterygii</taxon>
        <taxon>Neopterygii</taxon>
        <taxon>Teleostei</taxon>
        <taxon>Neoteleostei</taxon>
        <taxon>Acanthomorphata</taxon>
        <taxon>Anabantaria</taxon>
        <taxon>Anabantiformes</taxon>
        <taxon>Channoidei</taxon>
        <taxon>Channidae</taxon>
        <taxon>Channa</taxon>
    </lineage>
</organism>
<gene>
    <name evidence="1" type="ORF">EXN66_Car007569</name>
</gene>
<keyword evidence="2" id="KW-1185">Reference proteome</keyword>
<dbReference type="Proteomes" id="UP000503349">
    <property type="component" value="Chromosome 7"/>
</dbReference>
<dbReference type="EMBL" id="CM015718">
    <property type="protein sequence ID" value="KAF3691894.1"/>
    <property type="molecule type" value="Genomic_DNA"/>
</dbReference>
<evidence type="ECO:0000313" key="2">
    <source>
        <dbReference type="Proteomes" id="UP000503349"/>
    </source>
</evidence>
<evidence type="ECO:0000313" key="1">
    <source>
        <dbReference type="EMBL" id="KAF3691894.1"/>
    </source>
</evidence>